<dbReference type="FunCoup" id="A0A2V0PA32">
    <property type="interactions" value="793"/>
</dbReference>
<evidence type="ECO:0000256" key="2">
    <source>
        <dbReference type="ARBA" id="ARBA00005420"/>
    </source>
</evidence>
<feature type="transmembrane region" description="Helical" evidence="11">
    <location>
        <begin position="63"/>
        <end position="79"/>
    </location>
</feature>
<dbReference type="Pfam" id="PF03982">
    <property type="entry name" value="DAGAT"/>
    <property type="match status" value="1"/>
</dbReference>
<accession>A0A2V0PA32</accession>
<dbReference type="AlphaFoldDB" id="A0A2V0PA32"/>
<keyword evidence="6 11" id="KW-0256">Endoplasmic reticulum</keyword>
<comment type="subcellular location">
    <subcellularLocation>
        <location evidence="1 11">Endoplasmic reticulum membrane</location>
        <topology evidence="1 11">Multi-pass membrane protein</topology>
    </subcellularLocation>
</comment>
<keyword evidence="8" id="KW-0443">Lipid metabolism</keyword>
<keyword evidence="4 11" id="KW-0808">Transferase</keyword>
<evidence type="ECO:0000256" key="1">
    <source>
        <dbReference type="ARBA" id="ARBA00004477"/>
    </source>
</evidence>
<keyword evidence="10 12" id="KW-0012">Acyltransferase</keyword>
<protein>
    <recommendedName>
        <fullName evidence="11">Acyltransferase</fullName>
        <ecNumber evidence="11">2.3.1.-</ecNumber>
    </recommendedName>
</protein>
<evidence type="ECO:0000313" key="12">
    <source>
        <dbReference type="EMBL" id="GBF96718.1"/>
    </source>
</evidence>
<reference evidence="12 13" key="1">
    <citation type="journal article" date="2018" name="Sci. Rep.">
        <title>Raphidocelis subcapitata (=Pseudokirchneriella subcapitata) provides an insight into genome evolution and environmental adaptations in the Sphaeropleales.</title>
        <authorList>
            <person name="Suzuki S."/>
            <person name="Yamaguchi H."/>
            <person name="Nakajima N."/>
            <person name="Kawachi M."/>
        </authorList>
    </citation>
    <scope>NUCLEOTIDE SEQUENCE [LARGE SCALE GENOMIC DNA]</scope>
    <source>
        <strain evidence="12 13">NIES-35</strain>
    </source>
</reference>
<dbReference type="InterPro" id="IPR007130">
    <property type="entry name" value="DAGAT"/>
</dbReference>
<dbReference type="GO" id="GO:0004144">
    <property type="term" value="F:diacylglycerol O-acyltransferase activity"/>
    <property type="evidence" value="ECO:0007669"/>
    <property type="project" value="TreeGrafter"/>
</dbReference>
<evidence type="ECO:0000256" key="4">
    <source>
        <dbReference type="ARBA" id="ARBA00022679"/>
    </source>
</evidence>
<evidence type="ECO:0000256" key="3">
    <source>
        <dbReference type="ARBA" id="ARBA00022516"/>
    </source>
</evidence>
<evidence type="ECO:0000256" key="7">
    <source>
        <dbReference type="ARBA" id="ARBA00022989"/>
    </source>
</evidence>
<comment type="caution">
    <text evidence="12">The sequence shown here is derived from an EMBL/GenBank/DDBJ whole genome shotgun (WGS) entry which is preliminary data.</text>
</comment>
<dbReference type="GO" id="GO:0005789">
    <property type="term" value="C:endoplasmic reticulum membrane"/>
    <property type="evidence" value="ECO:0007669"/>
    <property type="project" value="UniProtKB-SubCell"/>
</dbReference>
<dbReference type="PANTHER" id="PTHR12317:SF63">
    <property type="entry name" value="DIACYLGLYCEROL O-ACYLTRANSFERASE 2"/>
    <property type="match status" value="1"/>
</dbReference>
<dbReference type="InParanoid" id="A0A2V0PA32"/>
<dbReference type="PANTHER" id="PTHR12317">
    <property type="entry name" value="DIACYLGLYCEROL O-ACYLTRANSFERASE"/>
    <property type="match status" value="1"/>
</dbReference>
<dbReference type="EMBL" id="BDRX01000085">
    <property type="protein sequence ID" value="GBF96718.1"/>
    <property type="molecule type" value="Genomic_DNA"/>
</dbReference>
<comment type="similarity">
    <text evidence="2 11">Belongs to the diacylglycerol acyltransferase family.</text>
</comment>
<keyword evidence="13" id="KW-1185">Reference proteome</keyword>
<evidence type="ECO:0000313" key="13">
    <source>
        <dbReference type="Proteomes" id="UP000247498"/>
    </source>
</evidence>
<name>A0A2V0PA32_9CHLO</name>
<keyword evidence="9 11" id="KW-0472">Membrane</keyword>
<keyword evidence="3" id="KW-0444">Lipid biosynthesis</keyword>
<dbReference type="Proteomes" id="UP000247498">
    <property type="component" value="Unassembled WGS sequence"/>
</dbReference>
<evidence type="ECO:0000256" key="9">
    <source>
        <dbReference type="ARBA" id="ARBA00023136"/>
    </source>
</evidence>
<dbReference type="OrthoDB" id="264532at2759"/>
<gene>
    <name evidence="12" type="ORF">Rsub_09460</name>
</gene>
<dbReference type="EC" id="2.3.1.-" evidence="11"/>
<evidence type="ECO:0000256" key="11">
    <source>
        <dbReference type="RuleBase" id="RU367023"/>
    </source>
</evidence>
<evidence type="ECO:0000256" key="8">
    <source>
        <dbReference type="ARBA" id="ARBA00023098"/>
    </source>
</evidence>
<dbReference type="GO" id="GO:0019432">
    <property type="term" value="P:triglyceride biosynthetic process"/>
    <property type="evidence" value="ECO:0007669"/>
    <property type="project" value="TreeGrafter"/>
</dbReference>
<keyword evidence="5 11" id="KW-0812">Transmembrane</keyword>
<keyword evidence="7 11" id="KW-1133">Transmembrane helix</keyword>
<sequence>MTAAAAQPPAAEPPLRSGGPAAALVERVVAPLAMSCFVGAIALSGLLQALAAALIVAAPTSPWGWTLLVLMVALAVSPLRAPPAWAAAAISAACRMAVGYFPTVLVVEDAAALSGDKPYVIALEPHSALPTAIPAAFGERSVLLPPALRGRTHGLVSSVCFRFPLVRQLYYWWGFRPITKGTIRRLLAARRAVVLVPGGVQECLYMEPSGSEVAFVRSRKGFIRMAMQCGADVVPVFAFGQSQTYKWLRPGPPLVPAAAVAALSRKIGMVPLALLGRWGSPVPHRSRMTVVLGAPLRLPRHESPPDDLVQAHLDEYIAALEGIFERHRAAAGHGSTRLRVM</sequence>
<proteinExistence type="inferred from homology"/>
<organism evidence="12 13">
    <name type="scientific">Raphidocelis subcapitata</name>
    <dbReference type="NCBI Taxonomy" id="307507"/>
    <lineage>
        <taxon>Eukaryota</taxon>
        <taxon>Viridiplantae</taxon>
        <taxon>Chlorophyta</taxon>
        <taxon>core chlorophytes</taxon>
        <taxon>Chlorophyceae</taxon>
        <taxon>CS clade</taxon>
        <taxon>Sphaeropleales</taxon>
        <taxon>Selenastraceae</taxon>
        <taxon>Raphidocelis</taxon>
    </lineage>
</organism>
<evidence type="ECO:0000256" key="10">
    <source>
        <dbReference type="ARBA" id="ARBA00023315"/>
    </source>
</evidence>
<dbReference type="STRING" id="307507.A0A2V0PA32"/>
<feature type="transmembrane region" description="Helical" evidence="11">
    <location>
        <begin position="32"/>
        <end position="56"/>
    </location>
</feature>
<evidence type="ECO:0000256" key="5">
    <source>
        <dbReference type="ARBA" id="ARBA00022692"/>
    </source>
</evidence>
<evidence type="ECO:0000256" key="6">
    <source>
        <dbReference type="ARBA" id="ARBA00022824"/>
    </source>
</evidence>